<dbReference type="Proteomes" id="UP000235484">
    <property type="component" value="Unassembled WGS sequence"/>
</dbReference>
<feature type="transmembrane region" description="Helical" evidence="1">
    <location>
        <begin position="18"/>
        <end position="38"/>
    </location>
</feature>
<evidence type="ECO:0000313" key="3">
    <source>
        <dbReference type="Proteomes" id="UP000235484"/>
    </source>
</evidence>
<accession>A0A0U5JZK9</accession>
<dbReference type="EMBL" id="LN887678">
    <property type="protein sequence ID" value="CUR42324.1"/>
    <property type="molecule type" value="Genomic_DNA"/>
</dbReference>
<organism evidence="2 3">
    <name type="scientific">Limosilactobacillus reuteri</name>
    <name type="common">Lactobacillus reuteri</name>
    <dbReference type="NCBI Taxonomy" id="1598"/>
    <lineage>
        <taxon>Bacteria</taxon>
        <taxon>Bacillati</taxon>
        <taxon>Bacillota</taxon>
        <taxon>Bacilli</taxon>
        <taxon>Lactobacillales</taxon>
        <taxon>Lactobacillaceae</taxon>
        <taxon>Limosilactobacillus</taxon>
    </lineage>
</organism>
<gene>
    <name evidence="2" type="ORF">LRLP16767_LR202_02030</name>
</gene>
<proteinExistence type="predicted"/>
<evidence type="ECO:0000313" key="2">
    <source>
        <dbReference type="EMBL" id="CUR42324.1"/>
    </source>
</evidence>
<sequence length="160" mass="18467">MFHLRLHLKIIGEEFGSIADWLGAIGTLAAVVVSLYLANRGNKPMLYFYIQNQKDGGSFGVQNKSYNPVELEIKWGKQQFMLPLPPIGKEINDLIDDNPFNGDYINLGIHDYQNKNSKEPVKLKGYDRVSASHYKVYFYRKNNEWIVKQYKLFAIGLFCI</sequence>
<evidence type="ECO:0000256" key="1">
    <source>
        <dbReference type="SAM" id="Phobius"/>
    </source>
</evidence>
<dbReference type="AlphaFoldDB" id="A0A0U5JZK9"/>
<name>A0A0U5JZK9_LIMRT</name>
<keyword evidence="1" id="KW-1133">Transmembrane helix</keyword>
<keyword evidence="1" id="KW-0812">Transmembrane</keyword>
<reference evidence="3" key="1">
    <citation type="submission" date="2015-10" db="EMBL/GenBank/DDBJ databases">
        <authorList>
            <person name="Crossman L.C."/>
        </authorList>
    </citation>
    <scope>NUCLEOTIDE SEQUENCE [LARGE SCALE GENOMIC DNA]</scope>
    <source>
        <strain evidence="3">20-2</strain>
    </source>
</reference>
<protein>
    <submittedName>
        <fullName evidence="2">Uncharacterized protein</fullName>
    </submittedName>
</protein>
<keyword evidence="1" id="KW-0472">Membrane</keyword>